<accession>A0AA51ZXF0</accession>
<evidence type="ECO:0000256" key="1">
    <source>
        <dbReference type="SAM" id="SignalP"/>
    </source>
</evidence>
<evidence type="ECO:0000313" key="4">
    <source>
        <dbReference type="Proteomes" id="UP001244443"/>
    </source>
</evidence>
<dbReference type="AlphaFoldDB" id="A0AA49GJH8"/>
<feature type="signal peptide" evidence="1">
    <location>
        <begin position="1"/>
        <end position="20"/>
    </location>
</feature>
<dbReference type="EMBL" id="CP129968">
    <property type="protein sequence ID" value="WNB18492.1"/>
    <property type="molecule type" value="Genomic_DNA"/>
</dbReference>
<accession>A0AA49GJH8</accession>
<evidence type="ECO:0000313" key="3">
    <source>
        <dbReference type="EMBL" id="WNB18492.1"/>
    </source>
</evidence>
<gene>
    <name evidence="3" type="ORF">QYS47_30380</name>
    <name evidence="2" type="ORF">QYS48_12460</name>
</gene>
<organism evidence="2 4">
    <name type="scientific">Marivirga arenosa</name>
    <dbReference type="NCBI Taxonomy" id="3059076"/>
    <lineage>
        <taxon>Bacteria</taxon>
        <taxon>Pseudomonadati</taxon>
        <taxon>Bacteroidota</taxon>
        <taxon>Cytophagia</taxon>
        <taxon>Cytophagales</taxon>
        <taxon>Marivirgaceae</taxon>
        <taxon>Marivirga</taxon>
    </lineage>
</organism>
<dbReference type="RefSeq" id="WP_308357395.1">
    <property type="nucleotide sequence ID" value="NZ_CP129968.2"/>
</dbReference>
<reference evidence="2 4" key="1">
    <citation type="submission" date="2023-08" db="EMBL/GenBank/DDBJ databases">
        <title>Comparative genomics and taxonomic characterization of three novel marine species of genus Marivirga.</title>
        <authorList>
            <person name="Muhammad N."/>
            <person name="Kim S.-G."/>
        </authorList>
    </citation>
    <scope>NUCLEOTIDE SEQUENCE [LARGE SCALE GENOMIC DNA]</scope>
    <source>
        <strain evidence="2 4">ABR2-2</strain>
        <strain evidence="3">BKB1-2</strain>
    </source>
</reference>
<feature type="chain" id="PRO_5044704622" evidence="1">
    <location>
        <begin position="21"/>
        <end position="450"/>
    </location>
</feature>
<keyword evidence="4" id="KW-1185">Reference proteome</keyword>
<dbReference type="KEGG" id="marp:QYS47_30380"/>
<evidence type="ECO:0000313" key="2">
    <source>
        <dbReference type="EMBL" id="WKK87468.2"/>
    </source>
</evidence>
<proteinExistence type="predicted"/>
<dbReference type="Proteomes" id="UP001232019">
    <property type="component" value="Chromosome"/>
</dbReference>
<sequence length="450" mass="50000">MKKLLLFLVTIIGVCSSSYGFQSDTTSKELKKEKKWDELTQQEVDHSYKSLTVKLTEDGAKYVRFILWHQQWLQTSNLAIEDAPLRASTSIRRSRVLAFAQISPRFLILTHFGLNNLSTANMSALGNNGDGPQLFLHDAWTEFKLFDNSEALFIGAGLHYWKGLTRLANQSTLNFMTMDNTRPFVQWHSLGITDQFARHMGFYAKGQIGNFDYRIAANNPLNPANALGLGSDLINSTNGGNDSDLVYQGSVAPDTDGNPVGNTIIEGYFRYNFLDKESTKLPYQVGTYMGSKQVLGVGLGFFAHPKGMFNTVSLEHSNVTHLAADVFYDAPIGSGGNAINAYASIINFNYGENYMSRWAGTGTNIYGQLGYFIRKAKLMPYVAFQSGNYQAYNDNLNAFDAGVNYFVNGHNAKITLEYHTISNNPLEGGLDADGNPNGVQQLRLQLHIFL</sequence>
<keyword evidence="1" id="KW-0732">Signal</keyword>
<protein>
    <submittedName>
        <fullName evidence="2">Porin</fullName>
    </submittedName>
</protein>
<name>A0AA49GJH8_9BACT</name>
<dbReference type="EMBL" id="CP129970">
    <property type="protein sequence ID" value="WKK87468.2"/>
    <property type="molecule type" value="Genomic_DNA"/>
</dbReference>
<dbReference type="Proteomes" id="UP001244443">
    <property type="component" value="Chromosome"/>
</dbReference>